<keyword evidence="1" id="KW-0812">Transmembrane</keyword>
<feature type="transmembrane region" description="Helical" evidence="1">
    <location>
        <begin position="15"/>
        <end position="39"/>
    </location>
</feature>
<feature type="transmembrane region" description="Helical" evidence="1">
    <location>
        <begin position="59"/>
        <end position="79"/>
    </location>
</feature>
<comment type="caution">
    <text evidence="2">The sequence shown here is derived from an EMBL/GenBank/DDBJ whole genome shotgun (WGS) entry which is preliminary data.</text>
</comment>
<keyword evidence="1" id="KW-1133">Transmembrane helix</keyword>
<keyword evidence="1" id="KW-0472">Membrane</keyword>
<reference evidence="2 3" key="1">
    <citation type="submission" date="2020-10" db="EMBL/GenBank/DDBJ databases">
        <title>Sequencing the genomes of 1000 actinobacteria strains.</title>
        <authorList>
            <person name="Klenk H.-P."/>
        </authorList>
    </citation>
    <scope>NUCLEOTIDE SEQUENCE [LARGE SCALE GENOMIC DNA]</scope>
    <source>
        <strain evidence="2 3">DSM 45157</strain>
    </source>
</reference>
<evidence type="ECO:0000313" key="3">
    <source>
        <dbReference type="Proteomes" id="UP000598217"/>
    </source>
</evidence>
<dbReference type="Proteomes" id="UP000598217">
    <property type="component" value="Unassembled WGS sequence"/>
</dbReference>
<feature type="transmembrane region" description="Helical" evidence="1">
    <location>
        <begin position="86"/>
        <end position="106"/>
    </location>
</feature>
<dbReference type="RefSeq" id="WP_191270245.1">
    <property type="nucleotide sequence ID" value="NZ_BMXJ01000003.1"/>
</dbReference>
<evidence type="ECO:0000313" key="2">
    <source>
        <dbReference type="EMBL" id="MBE1458118.1"/>
    </source>
</evidence>
<proteinExistence type="predicted"/>
<name>A0ABR9HGG8_9ACTN</name>
<gene>
    <name evidence="2" type="ORF">H4W79_002332</name>
</gene>
<protein>
    <recommendedName>
        <fullName evidence="4">Stage II sporulation protein M</fullName>
    </recommendedName>
</protein>
<feature type="transmembrane region" description="Helical" evidence="1">
    <location>
        <begin position="173"/>
        <end position="199"/>
    </location>
</feature>
<sequence length="205" mass="22054">MRILRQPFRIIRANLGAYLVLNAIVYGVLLAGLAVGMLFPELTAALVTGQEDDGTADLVVSLLGNVWLFALTILAVNVLTVGVLKILLPSLVVPFAGIALLVHKTFESGVILAPVDETMATLLVPHSLTMVIEFQAYILLSLGSYVLGRAWLRPAAVGAPNRRQGYARGLRQFGWLSLPALALLVIGAVYEAYSLVYVVPRMLMG</sequence>
<accession>A0ABR9HGG8</accession>
<evidence type="ECO:0000256" key="1">
    <source>
        <dbReference type="SAM" id="Phobius"/>
    </source>
</evidence>
<feature type="transmembrane region" description="Helical" evidence="1">
    <location>
        <begin position="134"/>
        <end position="152"/>
    </location>
</feature>
<evidence type="ECO:0008006" key="4">
    <source>
        <dbReference type="Google" id="ProtNLM"/>
    </source>
</evidence>
<keyword evidence="3" id="KW-1185">Reference proteome</keyword>
<dbReference type="EMBL" id="JADBDY010000001">
    <property type="protein sequence ID" value="MBE1458118.1"/>
    <property type="molecule type" value="Genomic_DNA"/>
</dbReference>
<organism evidence="2 3">
    <name type="scientific">Nocardiopsis terrae</name>
    <dbReference type="NCBI Taxonomy" id="372655"/>
    <lineage>
        <taxon>Bacteria</taxon>
        <taxon>Bacillati</taxon>
        <taxon>Actinomycetota</taxon>
        <taxon>Actinomycetes</taxon>
        <taxon>Streptosporangiales</taxon>
        <taxon>Nocardiopsidaceae</taxon>
        <taxon>Nocardiopsis</taxon>
    </lineage>
</organism>